<organism evidence="1 2">
    <name type="scientific">Geomesophilobacter sediminis</name>
    <dbReference type="NCBI Taxonomy" id="2798584"/>
    <lineage>
        <taxon>Bacteria</taxon>
        <taxon>Pseudomonadati</taxon>
        <taxon>Thermodesulfobacteriota</taxon>
        <taxon>Desulfuromonadia</taxon>
        <taxon>Geobacterales</taxon>
        <taxon>Geobacteraceae</taxon>
        <taxon>Geomesophilobacter</taxon>
    </lineage>
</organism>
<reference evidence="1" key="1">
    <citation type="submission" date="2020-12" db="EMBL/GenBank/DDBJ databases">
        <title>Geomonas sp. Red875, isolated from river sediment.</title>
        <authorList>
            <person name="Xu Z."/>
            <person name="Zhang Z."/>
            <person name="Masuda Y."/>
            <person name="Itoh H."/>
            <person name="Senoo K."/>
        </authorList>
    </citation>
    <scope>NUCLEOTIDE SEQUENCE</scope>
    <source>
        <strain evidence="1">Red875</strain>
    </source>
</reference>
<protein>
    <submittedName>
        <fullName evidence="1">Uncharacterized protein</fullName>
    </submittedName>
</protein>
<dbReference type="AlphaFoldDB" id="A0A8J7JF01"/>
<keyword evidence="2" id="KW-1185">Reference proteome</keyword>
<gene>
    <name evidence="1" type="ORF">JFN93_16860</name>
</gene>
<dbReference type="RefSeq" id="WP_199385300.1">
    <property type="nucleotide sequence ID" value="NZ_JAEMHM010000014.1"/>
</dbReference>
<dbReference type="Proteomes" id="UP000636888">
    <property type="component" value="Unassembled WGS sequence"/>
</dbReference>
<name>A0A8J7JF01_9BACT</name>
<accession>A0A8J7JF01</accession>
<dbReference type="EMBL" id="JAEMHM010000014">
    <property type="protein sequence ID" value="MBJ6726383.1"/>
    <property type="molecule type" value="Genomic_DNA"/>
</dbReference>
<comment type="caution">
    <text evidence="1">The sequence shown here is derived from an EMBL/GenBank/DDBJ whole genome shotgun (WGS) entry which is preliminary data.</text>
</comment>
<proteinExistence type="predicted"/>
<evidence type="ECO:0000313" key="1">
    <source>
        <dbReference type="EMBL" id="MBJ6726383.1"/>
    </source>
</evidence>
<evidence type="ECO:0000313" key="2">
    <source>
        <dbReference type="Proteomes" id="UP000636888"/>
    </source>
</evidence>
<sequence length="147" mass="16904">MKKEETGNDTSTTKKLILSVSDSSDFFEAADYAVIELTADMIARIRKLSEAVCNLGVYRVSEFDYSCAFMNTDYDQWESGKVPLKEYQGRTECNLLNVTDTSFYWSGLYRHTDIRWSTGTVYLSDLDSGDDYDEREEYPVNEEQEAV</sequence>